<feature type="domain" description="DDHD" evidence="1">
    <location>
        <begin position="460"/>
        <end position="695"/>
    </location>
</feature>
<dbReference type="Proteomes" id="UP001516023">
    <property type="component" value="Unassembled WGS sequence"/>
</dbReference>
<evidence type="ECO:0000259" key="1">
    <source>
        <dbReference type="PROSITE" id="PS51043"/>
    </source>
</evidence>
<evidence type="ECO:0000313" key="3">
    <source>
        <dbReference type="Proteomes" id="UP001516023"/>
    </source>
</evidence>
<dbReference type="SUPFAM" id="SSF53474">
    <property type="entry name" value="alpha/beta-Hydrolases"/>
    <property type="match status" value="1"/>
</dbReference>
<gene>
    <name evidence="2" type="ORF">HJC23_009363</name>
</gene>
<comment type="caution">
    <text evidence="2">The sequence shown here is derived from an EMBL/GenBank/DDBJ whole genome shotgun (WGS) entry which is preliminary data.</text>
</comment>
<protein>
    <recommendedName>
        <fullName evidence="1">DDHD domain-containing protein</fullName>
    </recommendedName>
</protein>
<reference evidence="2 3" key="1">
    <citation type="journal article" date="2020" name="G3 (Bethesda)">
        <title>Improved Reference Genome for Cyclotella cryptica CCMP332, a Model for Cell Wall Morphogenesis, Salinity Adaptation, and Lipid Production in Diatoms (Bacillariophyta).</title>
        <authorList>
            <person name="Roberts W.R."/>
            <person name="Downey K.M."/>
            <person name="Ruck E.C."/>
            <person name="Traller J.C."/>
            <person name="Alverson A.J."/>
        </authorList>
    </citation>
    <scope>NUCLEOTIDE SEQUENCE [LARGE SCALE GENOMIC DNA]</scope>
    <source>
        <strain evidence="2 3">CCMP332</strain>
    </source>
</reference>
<dbReference type="PROSITE" id="PS51043">
    <property type="entry name" value="DDHD"/>
    <property type="match status" value="1"/>
</dbReference>
<dbReference type="InterPro" id="IPR029058">
    <property type="entry name" value="AB_hydrolase_fold"/>
</dbReference>
<dbReference type="InterPro" id="IPR058055">
    <property type="entry name" value="PA-PLA1"/>
</dbReference>
<evidence type="ECO:0000313" key="2">
    <source>
        <dbReference type="EMBL" id="KAL3803399.1"/>
    </source>
</evidence>
<dbReference type="AlphaFoldDB" id="A0ABD3QU55"/>
<dbReference type="EMBL" id="JABMIG020000014">
    <property type="protein sequence ID" value="KAL3803399.1"/>
    <property type="molecule type" value="Genomic_DNA"/>
</dbReference>
<dbReference type="PANTHER" id="PTHR23509">
    <property type="entry name" value="PA-PL1 PHOSPHOLIPASE FAMILY"/>
    <property type="match status" value="1"/>
</dbReference>
<dbReference type="InterPro" id="IPR004177">
    <property type="entry name" value="DDHD_dom"/>
</dbReference>
<dbReference type="SMART" id="SM01127">
    <property type="entry name" value="DDHD"/>
    <property type="match status" value="1"/>
</dbReference>
<keyword evidence="3" id="KW-1185">Reference proteome</keyword>
<sequence length="698" mass="77608">MNELRSCDIFFVESYLLSGRTANKTKSLANMPLWEGIEDASTMLPRIWLTRAKDGDVWKPLRKIDCKALNESRGEEVLIEGGRATADPKNGTIRFNFVNRPPTKLMPATWFTKEEKSSKEFVLQPLPEVDSWQVELLYQNAVQASSALGEGIDDILKEEVILESDPGFKVVVWRAGSVLSMKKRPKTSRLFSFGEVQHTLQRGYGQYTIEGEDDENALGPVTHAVFVIHGIGEAMWAKEEVNMMTTYDELNLLRATFNKKKVASWRDECKKCEKQKQKLPEPPNRVEFIPIEWYDKVRSPSHALMTSLNAVTLRSIPALRSIANDVIFDVLMYLTPEFCGVILDCVTTQMIELYSTFQRIHPMFIPRGGKFSLIGHSLGSVIAWDVLSILKDNIEKGAPQGSAEDPIVLDAPVSPHRAPSLTSLDKGVADNSIGYKAYAKGQKQTWNMGTLSSKKMTRTIPFIPEITVFLGSPVGLFLTLRGAHSVFDEMRAVAEAERASLIPCDNDEADPPPVFNVTPIICSPFSLPTKALYNIFHPSDPVAYRIEPLLLPEGVATQELPPPIFLSPDGKSVRLHVKARQVGDQLFRNLGSISNMFDKSIEHAAAAAAAADAEAARKLGNTEASKGDTKAQRPIFEGCIKDREMSFKLGGKTHRVDFQIQPGVIDNEYLSAVTAHSSYFCNDDVIDFLIVNTRTNEA</sequence>
<proteinExistence type="predicted"/>
<dbReference type="Pfam" id="PF02862">
    <property type="entry name" value="DDHD"/>
    <property type="match status" value="1"/>
</dbReference>
<accession>A0ABD3QU55</accession>
<dbReference type="PANTHER" id="PTHR23509:SF10">
    <property type="entry name" value="LD21067P"/>
    <property type="match status" value="1"/>
</dbReference>
<organism evidence="2 3">
    <name type="scientific">Cyclotella cryptica</name>
    <dbReference type="NCBI Taxonomy" id="29204"/>
    <lineage>
        <taxon>Eukaryota</taxon>
        <taxon>Sar</taxon>
        <taxon>Stramenopiles</taxon>
        <taxon>Ochrophyta</taxon>
        <taxon>Bacillariophyta</taxon>
        <taxon>Coscinodiscophyceae</taxon>
        <taxon>Thalassiosirophycidae</taxon>
        <taxon>Stephanodiscales</taxon>
        <taxon>Stephanodiscaceae</taxon>
        <taxon>Cyclotella</taxon>
    </lineage>
</organism>
<name>A0ABD3QU55_9STRA</name>